<feature type="compositionally biased region" description="Low complexity" evidence="1">
    <location>
        <begin position="112"/>
        <end position="123"/>
    </location>
</feature>
<reference evidence="3 4" key="2">
    <citation type="submission" date="2018-11" db="EMBL/GenBank/DDBJ databases">
        <authorList>
            <consortium name="Pathogen Informatics"/>
        </authorList>
    </citation>
    <scope>NUCLEOTIDE SEQUENCE [LARGE SCALE GENOMIC DNA]</scope>
</reference>
<dbReference type="PANTHER" id="PTHR35193">
    <property type="entry name" value="MUCIN 13A, CELL SURFACE-ASSOCIATED-RELATED"/>
    <property type="match status" value="1"/>
</dbReference>
<proteinExistence type="predicted"/>
<dbReference type="PROSITE" id="PS50948">
    <property type="entry name" value="PAN"/>
    <property type="match status" value="3"/>
</dbReference>
<evidence type="ECO:0000259" key="2">
    <source>
        <dbReference type="PROSITE" id="PS50948"/>
    </source>
</evidence>
<dbReference type="Gene3D" id="3.50.4.10">
    <property type="entry name" value="Hepatocyte Growth Factor"/>
    <property type="match status" value="3"/>
</dbReference>
<sequence>MAEFQLNGSDKLPTDNVVASIRTDTLWSKIRTQNANVPANDEAVSKTKSESRLGVEGVNISESSLASALRHPQYVYRVVLNRFRGGKLVNGGGVDDNTPTESYRAFPEMPPKKTSSSKLQTKKSTGEAQKPPAAQGKGAASPTTAAQKPDVKHKQYRNVDQPDGELPYKSGERPFPLREWKKISEPKETSSVDGEGFLNKLIIEGIHGSYAENVQDSSGERALSERESVPKGSSSEFAACFNVVVGQFLLHAGYEMYANVTREECRCLCAESWTAKWSTRRCKSFQYNALGECLLNKDNHFGKFDLVYDLSAEYHFINCSQPCEILVDTVRPVNLQFFNATASTLPENEGDYEEDDELTTGNYLTTSSENGIISSTDRSEIPQVEVSSPSPESCFEVIDGYVMKSTAGALENDVSLEECQCFCVTSRLNRNCLRALARYSFQCASATYYHNERDCVLNLDNRRQRPDLFHENFQKQFNVSYIGMLCSSGRSVWIPLYDSIERLSNEARENECRIRTSSTPLTTATSPTTKSISGKYTDNCFLELPNFVLEGTALAVEDNTTIEECKCYCIRAQIRYGTECQSLQYYFDSKTCLINKENRLVSKHELLQRDEMIVFFFVEHYGKQYGVSI</sequence>
<feature type="domain" description="Apple" evidence="2">
    <location>
        <begin position="394"/>
        <end position="486"/>
    </location>
</feature>
<dbReference type="EMBL" id="UYWY01020479">
    <property type="protein sequence ID" value="VDM41689.1"/>
    <property type="molecule type" value="Genomic_DNA"/>
</dbReference>
<protein>
    <submittedName>
        <fullName evidence="5">PAN domain protein</fullName>
    </submittedName>
</protein>
<dbReference type="CDD" id="cd01099">
    <property type="entry name" value="PAN_AP_HGF"/>
    <property type="match status" value="2"/>
</dbReference>
<evidence type="ECO:0000256" key="1">
    <source>
        <dbReference type="SAM" id="MobiDB-lite"/>
    </source>
</evidence>
<dbReference type="AlphaFoldDB" id="A0A183UPE8"/>
<reference evidence="5" key="1">
    <citation type="submission" date="2016-06" db="UniProtKB">
        <authorList>
            <consortium name="WormBaseParasite"/>
        </authorList>
    </citation>
    <scope>IDENTIFICATION</scope>
</reference>
<evidence type="ECO:0000313" key="3">
    <source>
        <dbReference type="EMBL" id="VDM41689.1"/>
    </source>
</evidence>
<dbReference type="InterPro" id="IPR003609">
    <property type="entry name" value="Pan_app"/>
</dbReference>
<feature type="domain" description="Apple" evidence="2">
    <location>
        <begin position="540"/>
        <end position="620"/>
    </location>
</feature>
<name>A0A183UPE8_TOXCA</name>
<dbReference type="Proteomes" id="UP000050794">
    <property type="component" value="Unassembled WGS sequence"/>
</dbReference>
<dbReference type="SMART" id="SM00473">
    <property type="entry name" value="PAN_AP"/>
    <property type="match status" value="3"/>
</dbReference>
<dbReference type="SUPFAM" id="SSF57414">
    <property type="entry name" value="Hairpin loop containing domain-like"/>
    <property type="match status" value="2"/>
</dbReference>
<keyword evidence="4" id="KW-1185">Reference proteome</keyword>
<gene>
    <name evidence="3" type="ORF">TCNE_LOCUS10368</name>
</gene>
<evidence type="ECO:0000313" key="5">
    <source>
        <dbReference type="WBParaSite" id="TCNE_0001036801-mRNA-1"/>
    </source>
</evidence>
<organism evidence="4 5">
    <name type="scientific">Toxocara canis</name>
    <name type="common">Canine roundworm</name>
    <dbReference type="NCBI Taxonomy" id="6265"/>
    <lineage>
        <taxon>Eukaryota</taxon>
        <taxon>Metazoa</taxon>
        <taxon>Ecdysozoa</taxon>
        <taxon>Nematoda</taxon>
        <taxon>Chromadorea</taxon>
        <taxon>Rhabditida</taxon>
        <taxon>Spirurina</taxon>
        <taxon>Ascaridomorpha</taxon>
        <taxon>Ascaridoidea</taxon>
        <taxon>Toxocaridae</taxon>
        <taxon>Toxocara</taxon>
    </lineage>
</organism>
<accession>A0A183UPE8</accession>
<feature type="domain" description="Apple" evidence="2">
    <location>
        <begin position="240"/>
        <end position="319"/>
    </location>
</feature>
<dbReference type="WBParaSite" id="TCNE_0001036801-mRNA-1">
    <property type="protein sequence ID" value="TCNE_0001036801-mRNA-1"/>
    <property type="gene ID" value="TCNE_0001036801"/>
</dbReference>
<dbReference type="PANTHER" id="PTHR35193:SF5">
    <property type="entry name" value="FLOCCULATION PROTEIN FLO11"/>
    <property type="match status" value="1"/>
</dbReference>
<evidence type="ECO:0000313" key="4">
    <source>
        <dbReference type="Proteomes" id="UP000050794"/>
    </source>
</evidence>
<dbReference type="Pfam" id="PF00024">
    <property type="entry name" value="PAN_1"/>
    <property type="match status" value="2"/>
</dbReference>
<feature type="region of interest" description="Disordered" evidence="1">
    <location>
        <begin position="87"/>
        <end position="173"/>
    </location>
</feature>